<feature type="region of interest" description="Disordered" evidence="1">
    <location>
        <begin position="242"/>
        <end position="284"/>
    </location>
</feature>
<evidence type="ECO:0000313" key="2">
    <source>
        <dbReference type="EMBL" id="TXF95971.1"/>
    </source>
</evidence>
<keyword evidence="3" id="KW-1185">Reference proteome</keyword>
<evidence type="ECO:0000313" key="3">
    <source>
        <dbReference type="Proteomes" id="UP000321413"/>
    </source>
</evidence>
<accession>A0A5C7FN70</accession>
<gene>
    <name evidence="2" type="ORF">FVD38_25925</name>
</gene>
<evidence type="ECO:0000256" key="1">
    <source>
        <dbReference type="SAM" id="MobiDB-lite"/>
    </source>
</evidence>
<evidence type="ECO:0008006" key="4">
    <source>
        <dbReference type="Google" id="ProtNLM"/>
    </source>
</evidence>
<sequence>MNDAQAIQAVLDDLSAPKLTAYKNLGLKDDWQVIQSYIFLLDLAGHFVVPLQLLEIALRNKMYKEIAKQTKNQFWYNAVPYSKDSKRQVTLAKSEALKDGKTSPDDIICRLMFGFWVYMTDKPYRPSFTPKAGEPAGTNLWQFIKGDVFPGATASMNHIFDELKAINKMRNRLFHHEPLWKLSGHQDLAAAVARTRAQYDRVLKVLGWISPEKLNLINGLGNTAKFYTACDATLFKPMPTAAEQAVKDAKDAQDAQDAQDGSTLVEQANGTQAPQSQTVTTKAA</sequence>
<dbReference type="AlphaFoldDB" id="A0A5C7FN70"/>
<reference evidence="2 3" key="1">
    <citation type="submission" date="2019-08" db="EMBL/GenBank/DDBJ databases">
        <title>Massilia golmudensis sp. nov., isolated from sand in the Qinghai-Tibetan Plateau.</title>
        <authorList>
            <person name="Zhang B."/>
        </authorList>
    </citation>
    <scope>NUCLEOTIDE SEQUENCE [LARGE SCALE GENOMIC DNA]</scope>
    <source>
        <strain evidence="2 3">GEM5</strain>
    </source>
</reference>
<protein>
    <recommendedName>
        <fullName evidence="4">Abi family protein</fullName>
    </recommendedName>
</protein>
<dbReference type="EMBL" id="VPFD01000049">
    <property type="protein sequence ID" value="TXF95971.1"/>
    <property type="molecule type" value="Genomic_DNA"/>
</dbReference>
<comment type="caution">
    <text evidence="2">The sequence shown here is derived from an EMBL/GenBank/DDBJ whole genome shotgun (WGS) entry which is preliminary data.</text>
</comment>
<dbReference type="RefSeq" id="WP_147937432.1">
    <property type="nucleotide sequence ID" value="NZ_VPFD01000049.1"/>
</dbReference>
<dbReference type="Proteomes" id="UP000321413">
    <property type="component" value="Unassembled WGS sequence"/>
</dbReference>
<feature type="compositionally biased region" description="Polar residues" evidence="1">
    <location>
        <begin position="261"/>
        <end position="284"/>
    </location>
</feature>
<name>A0A5C7FN70_9BURK</name>
<proteinExistence type="predicted"/>
<organism evidence="2 3">
    <name type="scientific">Massilia arenae</name>
    <dbReference type="NCBI Taxonomy" id="2603288"/>
    <lineage>
        <taxon>Bacteria</taxon>
        <taxon>Pseudomonadati</taxon>
        <taxon>Pseudomonadota</taxon>
        <taxon>Betaproteobacteria</taxon>
        <taxon>Burkholderiales</taxon>
        <taxon>Oxalobacteraceae</taxon>
        <taxon>Telluria group</taxon>
        <taxon>Massilia</taxon>
    </lineage>
</organism>